<dbReference type="InterPro" id="IPR013022">
    <property type="entry name" value="Xyl_isomerase-like_TIM-brl"/>
</dbReference>
<evidence type="ECO:0000313" key="2">
    <source>
        <dbReference type="EMBL" id="MCQ4840616.1"/>
    </source>
</evidence>
<sequence>MKLGISGQALGEVMSFADIVKLGKKYGVTEYEIWPCNAGADWDYREGSLDDVKKTARDEGVHICCVTLGAGFSAEAAADPGRYAEYLLHAVDAAAELGAPVVNHYCGAVNPGTQPDFNVLEQYWRAPLERAGKLGIIMALENEAHDCTSTPEKMRRILEYFNHPNFKTNFDAVNYFHASCEGFPGAYKALRPFIGYVHLKNACLYDPQAGQPDENRGEPMSGLYAPAPIQYTPIPEGAVNIPALLTSLERDGEYTGVCTLEPHTTPEHVEEFYAKESAWLRSLGFFRNQESGRDTAC</sequence>
<dbReference type="InterPro" id="IPR036237">
    <property type="entry name" value="Xyl_isomerase-like_sf"/>
</dbReference>
<dbReference type="SUPFAM" id="SSF51658">
    <property type="entry name" value="Xylose isomerase-like"/>
    <property type="match status" value="1"/>
</dbReference>
<dbReference type="Pfam" id="PF01261">
    <property type="entry name" value="AP_endonuc_2"/>
    <property type="match status" value="1"/>
</dbReference>
<accession>A0ABT1S104</accession>
<evidence type="ECO:0000259" key="1">
    <source>
        <dbReference type="Pfam" id="PF01261"/>
    </source>
</evidence>
<proteinExistence type="predicted"/>
<dbReference type="RefSeq" id="WP_066860751.1">
    <property type="nucleotide sequence ID" value="NZ_CABKVV010000010.1"/>
</dbReference>
<dbReference type="GeneID" id="90531253"/>
<feature type="domain" description="Xylose isomerase-like TIM barrel" evidence="1">
    <location>
        <begin position="22"/>
        <end position="282"/>
    </location>
</feature>
<dbReference type="InterPro" id="IPR050312">
    <property type="entry name" value="IolE/XylAMocC-like"/>
</dbReference>
<dbReference type="GO" id="GO:0016853">
    <property type="term" value="F:isomerase activity"/>
    <property type="evidence" value="ECO:0007669"/>
    <property type="project" value="UniProtKB-KW"/>
</dbReference>
<dbReference type="EMBL" id="JANFZH010000027">
    <property type="protein sequence ID" value="MCQ4840616.1"/>
    <property type="molecule type" value="Genomic_DNA"/>
</dbReference>
<dbReference type="PANTHER" id="PTHR12110">
    <property type="entry name" value="HYDROXYPYRUVATE ISOMERASE"/>
    <property type="match status" value="1"/>
</dbReference>
<organism evidence="2 3">
    <name type="scientific">Neglectibacter timonensis</name>
    <dbReference type="NCBI Taxonomy" id="1776382"/>
    <lineage>
        <taxon>Bacteria</taxon>
        <taxon>Bacillati</taxon>
        <taxon>Bacillota</taxon>
        <taxon>Clostridia</taxon>
        <taxon>Eubacteriales</taxon>
        <taxon>Oscillospiraceae</taxon>
        <taxon>Neglectibacter</taxon>
    </lineage>
</organism>
<keyword evidence="2" id="KW-0413">Isomerase</keyword>
<comment type="caution">
    <text evidence="2">The sequence shown here is derived from an EMBL/GenBank/DDBJ whole genome shotgun (WGS) entry which is preliminary data.</text>
</comment>
<dbReference type="Gene3D" id="3.20.20.150">
    <property type="entry name" value="Divalent-metal-dependent TIM barrel enzymes"/>
    <property type="match status" value="1"/>
</dbReference>
<protein>
    <submittedName>
        <fullName evidence="2">Sugar phosphate isomerase/epimerase</fullName>
    </submittedName>
</protein>
<keyword evidence="3" id="KW-1185">Reference proteome</keyword>
<reference evidence="2 3" key="1">
    <citation type="submission" date="2022-06" db="EMBL/GenBank/DDBJ databases">
        <title>Isolation of gut microbiota from human fecal samples.</title>
        <authorList>
            <person name="Pamer E.G."/>
            <person name="Barat B."/>
            <person name="Waligurski E."/>
            <person name="Medina S."/>
            <person name="Paddock L."/>
            <person name="Mostad J."/>
        </authorList>
    </citation>
    <scope>NUCLEOTIDE SEQUENCE [LARGE SCALE GENOMIC DNA]</scope>
    <source>
        <strain evidence="2 3">DFI.9.73</strain>
    </source>
</reference>
<gene>
    <name evidence="2" type="ORF">NE695_11925</name>
</gene>
<dbReference type="Proteomes" id="UP001524473">
    <property type="component" value="Unassembled WGS sequence"/>
</dbReference>
<evidence type="ECO:0000313" key="3">
    <source>
        <dbReference type="Proteomes" id="UP001524473"/>
    </source>
</evidence>
<name>A0ABT1S104_9FIRM</name>